<name>A0A4S2ECD1_PARDI</name>
<dbReference type="EMBL" id="SRYM01000133">
    <property type="protein sequence ID" value="TGY51784.1"/>
    <property type="molecule type" value="Genomic_DNA"/>
</dbReference>
<dbReference type="Proteomes" id="UP000310032">
    <property type="component" value="Unassembled WGS sequence"/>
</dbReference>
<comment type="caution">
    <text evidence="1">The sequence shown here is derived from an EMBL/GenBank/DDBJ whole genome shotgun (WGS) entry which is preliminary data.</text>
</comment>
<feature type="non-terminal residue" evidence="1">
    <location>
        <position position="44"/>
    </location>
</feature>
<protein>
    <submittedName>
        <fullName evidence="1">Uncharacterized protein</fullName>
    </submittedName>
</protein>
<gene>
    <name evidence="1" type="ORF">E5342_19020</name>
</gene>
<dbReference type="RefSeq" id="WP_432707228.1">
    <property type="nucleotide sequence ID" value="NZ_SRYM01000133.1"/>
</dbReference>
<dbReference type="AlphaFoldDB" id="A0A4S2ECD1"/>
<evidence type="ECO:0000313" key="2">
    <source>
        <dbReference type="Proteomes" id="UP000310032"/>
    </source>
</evidence>
<reference evidence="1 2" key="1">
    <citation type="submission" date="2019-04" db="EMBL/GenBank/DDBJ databases">
        <title>Microbes associate with the intestines of laboratory mice.</title>
        <authorList>
            <person name="Navarre W."/>
            <person name="Wong E."/>
            <person name="Huang K."/>
            <person name="Tropini C."/>
            <person name="Ng K."/>
            <person name="Yu B."/>
        </authorList>
    </citation>
    <scope>NUCLEOTIDE SEQUENCE [LARGE SCALE GENOMIC DNA]</scope>
    <source>
        <strain evidence="1 2">NM39_I3</strain>
    </source>
</reference>
<evidence type="ECO:0000313" key="1">
    <source>
        <dbReference type="EMBL" id="TGY51784.1"/>
    </source>
</evidence>
<proteinExistence type="predicted"/>
<accession>A0A4S2ECD1</accession>
<sequence length="44" mass="4507">MLKKILTIGSFAAIAAAFGFNNTGSTNEEVSVSDLMSANTEALA</sequence>
<organism evidence="1 2">
    <name type="scientific">Parabacteroides distasonis</name>
    <dbReference type="NCBI Taxonomy" id="823"/>
    <lineage>
        <taxon>Bacteria</taxon>
        <taxon>Pseudomonadati</taxon>
        <taxon>Bacteroidota</taxon>
        <taxon>Bacteroidia</taxon>
        <taxon>Bacteroidales</taxon>
        <taxon>Tannerellaceae</taxon>
        <taxon>Parabacteroides</taxon>
    </lineage>
</organism>